<comment type="caution">
    <text evidence="2">The sequence shown here is derived from an EMBL/GenBank/DDBJ whole genome shotgun (WGS) entry which is preliminary data.</text>
</comment>
<feature type="transmembrane region" description="Helical" evidence="1">
    <location>
        <begin position="92"/>
        <end position="114"/>
    </location>
</feature>
<keyword evidence="1" id="KW-0812">Transmembrane</keyword>
<dbReference type="AlphaFoldDB" id="A0A0A2WRX4"/>
<evidence type="ECO:0000256" key="1">
    <source>
        <dbReference type="SAM" id="Phobius"/>
    </source>
</evidence>
<dbReference type="InterPro" id="IPR021776">
    <property type="entry name" value="ActD"/>
</dbReference>
<dbReference type="Proteomes" id="UP000030364">
    <property type="component" value="Unassembled WGS sequence"/>
</dbReference>
<dbReference type="Pfam" id="PF11821">
    <property type="entry name" value="ActD"/>
    <property type="match status" value="1"/>
</dbReference>
<reference evidence="2 3" key="1">
    <citation type="journal article" date="2015" name="Genome Announc.">
        <title>Draft Genome Sequence of the Thermophile Thermus filiformis ATCC 43280, Producer of Carotenoid-(Di)glucoside-Branched Fatty Acid (Di)esters and Source of Hyperthermostable Enzymes of Biotechnological Interest.</title>
        <authorList>
            <person name="Mandelli F."/>
            <person name="Oliveira Ramires B."/>
            <person name="Couger M.B."/>
            <person name="Paixao D.A."/>
            <person name="Camilo C.M."/>
            <person name="Polikarpov I."/>
            <person name="Prade R."/>
            <person name="Riano-Pachon D.M."/>
            <person name="Squina F.M."/>
        </authorList>
    </citation>
    <scope>NUCLEOTIDE SEQUENCE [LARGE SCALE GENOMIC DNA]</scope>
    <source>
        <strain evidence="2 3">ATCC 43280</strain>
    </source>
</reference>
<dbReference type="OrthoDB" id="9792475at2"/>
<evidence type="ECO:0000313" key="3">
    <source>
        <dbReference type="Proteomes" id="UP000030364"/>
    </source>
</evidence>
<accession>A0A0A2WRX4</accession>
<keyword evidence="1" id="KW-0472">Membrane</keyword>
<dbReference type="PATRIC" id="fig|276.5.peg.252"/>
<dbReference type="STRING" id="276.THFILI_06280"/>
<gene>
    <name evidence="2" type="ORF">THFILI_06280</name>
</gene>
<feature type="transmembrane region" description="Helical" evidence="1">
    <location>
        <begin position="51"/>
        <end position="72"/>
    </location>
</feature>
<keyword evidence="3" id="KW-1185">Reference proteome</keyword>
<keyword evidence="1" id="KW-1133">Transmembrane helix</keyword>
<evidence type="ECO:0000313" key="2">
    <source>
        <dbReference type="EMBL" id="KGQ22921.1"/>
    </source>
</evidence>
<organism evidence="2 3">
    <name type="scientific">Thermus filiformis</name>
    <dbReference type="NCBI Taxonomy" id="276"/>
    <lineage>
        <taxon>Bacteria</taxon>
        <taxon>Thermotogati</taxon>
        <taxon>Deinococcota</taxon>
        <taxon>Deinococci</taxon>
        <taxon>Thermales</taxon>
        <taxon>Thermaceae</taxon>
        <taxon>Thermus</taxon>
    </lineage>
</organism>
<dbReference type="EMBL" id="JPSL02000039">
    <property type="protein sequence ID" value="KGQ22921.1"/>
    <property type="molecule type" value="Genomic_DNA"/>
</dbReference>
<dbReference type="PANTHER" id="PTHR40394">
    <property type="entry name" value="LIPOPROTEIN-RELATED"/>
    <property type="match status" value="1"/>
</dbReference>
<dbReference type="PANTHER" id="PTHR40394:SF2">
    <property type="entry name" value="QUINOL:CYTOCHROME C OXIDOREDUCTASE MEMBRANE PROTEIN"/>
    <property type="match status" value="1"/>
</dbReference>
<proteinExistence type="predicted"/>
<name>A0A0A2WRX4_THEFI</name>
<protein>
    <submittedName>
        <fullName evidence="2">Membrane protein</fullName>
    </submittedName>
</protein>
<sequence length="170" mass="18799">MLYGYMAYFSEPKAFLAAARRLREEGFRFEAYAPNPVEGLKEALGDGKEPVPWVAFLLGILGLGLALFLQVYASLDYPLNAGGKPVLGWPAFIPVAFELTILTITLGVFLYLLYVTGLPLAWHPVKHAPNYVEVLLDRYGLFVPVTEARLEEAASLLRALGAEVEEVRRA</sequence>
<dbReference type="RefSeq" id="WP_038060872.1">
    <property type="nucleotide sequence ID" value="NZ_JPSL02000039.1"/>
</dbReference>